<feature type="region of interest" description="Disordered" evidence="1">
    <location>
        <begin position="170"/>
        <end position="223"/>
    </location>
</feature>
<feature type="chain" id="PRO_5042062896" description="Peptidase S1 domain-containing protein" evidence="2">
    <location>
        <begin position="16"/>
        <end position="223"/>
    </location>
</feature>
<dbReference type="Gene3D" id="2.40.10.10">
    <property type="entry name" value="Trypsin-like serine proteases"/>
    <property type="match status" value="1"/>
</dbReference>
<evidence type="ECO:0000313" key="4">
    <source>
        <dbReference type="Proteomes" id="UP001201812"/>
    </source>
</evidence>
<protein>
    <recommendedName>
        <fullName evidence="5">Peptidase S1 domain-containing protein</fullName>
    </recommendedName>
</protein>
<proteinExistence type="predicted"/>
<feature type="signal peptide" evidence="2">
    <location>
        <begin position="1"/>
        <end position="15"/>
    </location>
</feature>
<reference evidence="3" key="1">
    <citation type="submission" date="2022-01" db="EMBL/GenBank/DDBJ databases">
        <title>Genome Sequence Resource for Two Populations of Ditylenchus destructor, the Migratory Endoparasitic Phytonematode.</title>
        <authorList>
            <person name="Zhang H."/>
            <person name="Lin R."/>
            <person name="Xie B."/>
        </authorList>
    </citation>
    <scope>NUCLEOTIDE SEQUENCE</scope>
    <source>
        <strain evidence="3">BazhouSP</strain>
    </source>
</reference>
<dbReference type="InterPro" id="IPR009003">
    <property type="entry name" value="Peptidase_S1_PA"/>
</dbReference>
<gene>
    <name evidence="3" type="ORF">DdX_13815</name>
</gene>
<dbReference type="EMBL" id="JAKKPZ010000060">
    <property type="protein sequence ID" value="KAI1705061.1"/>
    <property type="molecule type" value="Genomic_DNA"/>
</dbReference>
<name>A0AAD4MXV5_9BILA</name>
<evidence type="ECO:0000256" key="2">
    <source>
        <dbReference type="SAM" id="SignalP"/>
    </source>
</evidence>
<keyword evidence="2" id="KW-0732">Signal</keyword>
<evidence type="ECO:0000256" key="1">
    <source>
        <dbReference type="SAM" id="MobiDB-lite"/>
    </source>
</evidence>
<dbReference type="Proteomes" id="UP001201812">
    <property type="component" value="Unassembled WGS sequence"/>
</dbReference>
<evidence type="ECO:0000313" key="3">
    <source>
        <dbReference type="EMBL" id="KAI1705061.1"/>
    </source>
</evidence>
<organism evidence="3 4">
    <name type="scientific">Ditylenchus destructor</name>
    <dbReference type="NCBI Taxonomy" id="166010"/>
    <lineage>
        <taxon>Eukaryota</taxon>
        <taxon>Metazoa</taxon>
        <taxon>Ecdysozoa</taxon>
        <taxon>Nematoda</taxon>
        <taxon>Chromadorea</taxon>
        <taxon>Rhabditida</taxon>
        <taxon>Tylenchina</taxon>
        <taxon>Tylenchomorpha</taxon>
        <taxon>Sphaerularioidea</taxon>
        <taxon>Anguinidae</taxon>
        <taxon>Anguininae</taxon>
        <taxon>Ditylenchus</taxon>
    </lineage>
</organism>
<dbReference type="SUPFAM" id="SSF50494">
    <property type="entry name" value="Trypsin-like serine proteases"/>
    <property type="match status" value="1"/>
</dbReference>
<evidence type="ECO:0008006" key="5">
    <source>
        <dbReference type="Google" id="ProtNLM"/>
    </source>
</evidence>
<sequence length="223" mass="24431">MLYLSLLFLFIACPADDVKTSAAGLILMTINFTCGTLAKLDPQKYLCSVSDKTGSGRGDSGGPLTIRGKGYLKEWAYVAGIAVRGERSVSSEKTDEYVRTSGLCEWIKLESQYAVTCVDKPTKEWAEYCTTRHFHKLPLQGRIDDCAKRPDNIFCPQFKPNVIPGGSYNPWRRSGGHDNSTGAPAEEGNGAEKGVERGNGAENAEEQGNGPKRVWQWAMGSKR</sequence>
<comment type="caution">
    <text evidence="3">The sequence shown here is derived from an EMBL/GenBank/DDBJ whole genome shotgun (WGS) entry which is preliminary data.</text>
</comment>
<accession>A0AAD4MXV5</accession>
<dbReference type="InterPro" id="IPR043504">
    <property type="entry name" value="Peptidase_S1_PA_chymotrypsin"/>
</dbReference>
<dbReference type="AlphaFoldDB" id="A0AAD4MXV5"/>
<keyword evidence="4" id="KW-1185">Reference proteome</keyword>